<reference evidence="4" key="1">
    <citation type="submission" date="2016-04" db="EMBL/GenBank/DDBJ databases">
        <authorList>
            <person name="Evans L.H."/>
            <person name="Alamgir A."/>
            <person name="Owens N."/>
            <person name="Weber N.D."/>
            <person name="Virtaneva K."/>
            <person name="Barbian K."/>
            <person name="Babar A."/>
            <person name="Rosenke K."/>
        </authorList>
    </citation>
    <scope>NUCLEOTIDE SEQUENCE</scope>
    <source>
        <strain evidence="4">Nono1</strain>
    </source>
</reference>
<name>A0A1M4EJ27_9ACTN</name>
<evidence type="ECO:0000256" key="2">
    <source>
        <dbReference type="ARBA" id="ARBA00022840"/>
    </source>
</evidence>
<dbReference type="GO" id="GO:0005737">
    <property type="term" value="C:cytoplasm"/>
    <property type="evidence" value="ECO:0007669"/>
    <property type="project" value="TreeGrafter"/>
</dbReference>
<dbReference type="Pfam" id="PF00196">
    <property type="entry name" value="GerE"/>
    <property type="match status" value="1"/>
</dbReference>
<dbReference type="GO" id="GO:0005524">
    <property type="term" value="F:ATP binding"/>
    <property type="evidence" value="ECO:0007669"/>
    <property type="project" value="UniProtKB-KW"/>
</dbReference>
<dbReference type="InterPro" id="IPR000792">
    <property type="entry name" value="Tscrpt_reg_LuxR_C"/>
</dbReference>
<dbReference type="GO" id="GO:0006355">
    <property type="term" value="P:regulation of DNA-templated transcription"/>
    <property type="evidence" value="ECO:0007669"/>
    <property type="project" value="InterPro"/>
</dbReference>
<dbReference type="InterPro" id="IPR041664">
    <property type="entry name" value="AAA_16"/>
</dbReference>
<dbReference type="SUPFAM" id="SSF52540">
    <property type="entry name" value="P-loop containing nucleoside triphosphate hydrolases"/>
    <property type="match status" value="1"/>
</dbReference>
<dbReference type="PRINTS" id="PR00038">
    <property type="entry name" value="HTHLUXR"/>
</dbReference>
<dbReference type="InterPro" id="IPR027417">
    <property type="entry name" value="P-loop_NTPase"/>
</dbReference>
<dbReference type="GO" id="GO:0004016">
    <property type="term" value="F:adenylate cyclase activity"/>
    <property type="evidence" value="ECO:0007669"/>
    <property type="project" value="TreeGrafter"/>
</dbReference>
<sequence length="887" mass="95762">MVIIGRDRERAEISDMVTSTTGRVLVVRGEAGVGKSALLEEAAELAVRDGQLVSRITGVEVESELPYSGLHQFLYQLLPLHDDSRTVLDAVTRPRADAPPTVMTLGIAMLDLLSDIAARRPVLVILDDGQWLDDSSADVFGFVGRRIGGVPVKLLVAVRDEVGSRFDTAVLPEISIGPLADEDAVRLLDQHHPALAERVREWVLDQALGNPLALLELPSQAGPAGLPRKLHHLYGSRIAALSAPARMELLMGALDGVGTRPGDGGPTRRHRMRNVDEAVASGLLDTEPITGDITFRHPLVRSSVVQLASPEQRRAAHRALAEVHRDDLERRARHLAAACVEPDEEAAQVLEAAADSAIRRGGATTAVGWLTRAAELSEDAAEQARRRSYATFLSGYAARPGSELPPAHLTSAPDATVNAIHQAFFEDGDVRAAHRQAMAAIERLRGGSAETLARLQVLLLAVNQYAADPAMWNETHGMLASLGALVTEQTQIYSNTWSDVILHGRGWAGPLEQAAANLPDLEPWDVTRLATAAYHLDVLSQYRPHLERVVDRELATGTVFSGMLMLTMILLDQLGSGDWDAAERTGERALALEIEHGRQLLAYQTRAHLAQLAALRGQIDRALELRAEVDAWARPRGVGFVTGLTDSIAMTAALSSGDYEAAYRHAVGITTPGTFRPYCGPASRTLLDLVEAALHTGRTAQARRHALAARDAGFAGLSPRLALTCYGALAMTADSDREAAEMFERAISHPAAARFPFESARIELAHGIRLRHTRERPAAQSLLAHAAGTFERLGAAAWAERAGAELRIIGAAPPAADPYTSLTWQEQRIADLAASGLTNKEIGARLRLSPRTVSSHLYRVFPKLGVTTRAALRDAMNRHDRVTASKD</sequence>
<accession>A0A1M4EJ27</accession>
<dbReference type="GO" id="GO:0003677">
    <property type="term" value="F:DNA binding"/>
    <property type="evidence" value="ECO:0007669"/>
    <property type="project" value="InterPro"/>
</dbReference>
<dbReference type="Gene3D" id="3.40.50.300">
    <property type="entry name" value="P-loop containing nucleotide triphosphate hydrolases"/>
    <property type="match status" value="1"/>
</dbReference>
<gene>
    <name evidence="4" type="ORF">BN4615_P8204</name>
</gene>
<dbReference type="PANTHER" id="PTHR16305:SF35">
    <property type="entry name" value="TRANSCRIPTIONAL ACTIVATOR DOMAIN"/>
    <property type="match status" value="1"/>
</dbReference>
<dbReference type="InterPro" id="IPR016032">
    <property type="entry name" value="Sig_transdc_resp-reg_C-effctor"/>
</dbReference>
<dbReference type="PROSITE" id="PS50043">
    <property type="entry name" value="HTH_LUXR_2"/>
    <property type="match status" value="1"/>
</dbReference>
<evidence type="ECO:0000313" key="4">
    <source>
        <dbReference type="EMBL" id="SBO98688.1"/>
    </source>
</evidence>
<evidence type="ECO:0000256" key="1">
    <source>
        <dbReference type="ARBA" id="ARBA00022741"/>
    </source>
</evidence>
<evidence type="ECO:0000259" key="3">
    <source>
        <dbReference type="PROSITE" id="PS50043"/>
    </source>
</evidence>
<keyword evidence="1" id="KW-0547">Nucleotide-binding</keyword>
<keyword evidence="2" id="KW-0067">ATP-binding</keyword>
<dbReference type="SUPFAM" id="SSF46894">
    <property type="entry name" value="C-terminal effector domain of the bipartite response regulators"/>
    <property type="match status" value="1"/>
</dbReference>
<dbReference type="CDD" id="cd06170">
    <property type="entry name" value="LuxR_C_like"/>
    <property type="match status" value="1"/>
</dbReference>
<dbReference type="SMART" id="SM00421">
    <property type="entry name" value="HTH_LUXR"/>
    <property type="match status" value="1"/>
</dbReference>
<dbReference type="Gene3D" id="1.10.10.10">
    <property type="entry name" value="Winged helix-like DNA-binding domain superfamily/Winged helix DNA-binding domain"/>
    <property type="match status" value="1"/>
</dbReference>
<dbReference type="InterPro" id="IPR036388">
    <property type="entry name" value="WH-like_DNA-bd_sf"/>
</dbReference>
<organism evidence="4">
    <name type="scientific">Nonomuraea gerenzanensis</name>
    <dbReference type="NCBI Taxonomy" id="93944"/>
    <lineage>
        <taxon>Bacteria</taxon>
        <taxon>Bacillati</taxon>
        <taxon>Actinomycetota</taxon>
        <taxon>Actinomycetes</taxon>
        <taxon>Streptosporangiales</taxon>
        <taxon>Streptosporangiaceae</taxon>
        <taxon>Nonomuraea</taxon>
    </lineage>
</organism>
<feature type="domain" description="HTH luxR-type" evidence="3">
    <location>
        <begin position="815"/>
        <end position="880"/>
    </location>
</feature>
<dbReference type="PANTHER" id="PTHR16305">
    <property type="entry name" value="TESTICULAR SOLUBLE ADENYLYL CYCLASE"/>
    <property type="match status" value="1"/>
</dbReference>
<dbReference type="Pfam" id="PF13191">
    <property type="entry name" value="AAA_16"/>
    <property type="match status" value="1"/>
</dbReference>
<dbReference type="EMBL" id="LT559118">
    <property type="protein sequence ID" value="SBO98688.1"/>
    <property type="molecule type" value="Genomic_DNA"/>
</dbReference>
<dbReference type="RefSeq" id="WP_263657372.1">
    <property type="nucleotide sequence ID" value="NZ_CP084058.1"/>
</dbReference>
<dbReference type="PROSITE" id="PS00622">
    <property type="entry name" value="HTH_LUXR_1"/>
    <property type="match status" value="1"/>
</dbReference>
<proteinExistence type="predicted"/>
<protein>
    <submittedName>
        <fullName evidence="4">Putative transcriptional regulator</fullName>
    </submittedName>
</protein>
<dbReference type="AlphaFoldDB" id="A0A1M4EJ27"/>